<dbReference type="Pfam" id="PF00168">
    <property type="entry name" value="C2"/>
    <property type="match status" value="1"/>
</dbReference>
<dbReference type="OrthoDB" id="4062651at2759"/>
<dbReference type="PROSITE" id="PS50004">
    <property type="entry name" value="C2"/>
    <property type="match status" value="1"/>
</dbReference>
<evidence type="ECO:0000259" key="2">
    <source>
        <dbReference type="PROSITE" id="PS50004"/>
    </source>
</evidence>
<feature type="compositionally biased region" description="Low complexity" evidence="1">
    <location>
        <begin position="164"/>
        <end position="179"/>
    </location>
</feature>
<evidence type="ECO:0000313" key="4">
    <source>
        <dbReference type="EMBL" id="OQR96261.1"/>
    </source>
</evidence>
<dbReference type="SUPFAM" id="SSF49562">
    <property type="entry name" value="C2 domain (Calcium/lipid-binding domain, CaLB)"/>
    <property type="match status" value="1"/>
</dbReference>
<reference evidence="4 5" key="1">
    <citation type="journal article" date="2014" name="Genome Biol. Evol.">
        <title>The secreted proteins of Achlya hypogyna and Thraustotheca clavata identify the ancestral oomycete secretome and reveal gene acquisitions by horizontal gene transfer.</title>
        <authorList>
            <person name="Misner I."/>
            <person name="Blouin N."/>
            <person name="Leonard G."/>
            <person name="Richards T.A."/>
            <person name="Lane C.E."/>
        </authorList>
    </citation>
    <scope>NUCLEOTIDE SEQUENCE [LARGE SCALE GENOMIC DNA]</scope>
    <source>
        <strain evidence="4 5">ATCC 48635</strain>
    </source>
</reference>
<keyword evidence="5" id="KW-1185">Reference proteome</keyword>
<dbReference type="GO" id="GO:0004674">
    <property type="term" value="F:protein serine/threonine kinase activity"/>
    <property type="evidence" value="ECO:0007669"/>
    <property type="project" value="TreeGrafter"/>
</dbReference>
<dbReference type="InterPro" id="IPR051681">
    <property type="entry name" value="Ser/Thr_Kinases-Pseudokinases"/>
</dbReference>
<evidence type="ECO:0000313" key="5">
    <source>
        <dbReference type="Proteomes" id="UP000243579"/>
    </source>
</evidence>
<dbReference type="PANTHER" id="PTHR44329:SF214">
    <property type="entry name" value="PROTEIN KINASE DOMAIN-CONTAINING PROTEIN"/>
    <property type="match status" value="1"/>
</dbReference>
<dbReference type="EMBL" id="JNBR01000151">
    <property type="protein sequence ID" value="OQR96261.1"/>
    <property type="molecule type" value="Genomic_DNA"/>
</dbReference>
<dbReference type="GO" id="GO:0005524">
    <property type="term" value="F:ATP binding"/>
    <property type="evidence" value="ECO:0007669"/>
    <property type="project" value="InterPro"/>
</dbReference>
<dbReference type="Gene3D" id="2.60.40.150">
    <property type="entry name" value="C2 domain"/>
    <property type="match status" value="1"/>
</dbReference>
<dbReference type="AlphaFoldDB" id="A0A1V9ZEE9"/>
<dbReference type="Pfam" id="PF07714">
    <property type="entry name" value="PK_Tyr_Ser-Thr"/>
    <property type="match status" value="1"/>
</dbReference>
<dbReference type="Proteomes" id="UP000243579">
    <property type="component" value="Unassembled WGS sequence"/>
</dbReference>
<accession>A0A1V9ZEE9</accession>
<dbReference type="PROSITE" id="PS50011">
    <property type="entry name" value="PROTEIN_KINASE_DOM"/>
    <property type="match status" value="1"/>
</dbReference>
<feature type="compositionally biased region" description="Pro residues" evidence="1">
    <location>
        <begin position="211"/>
        <end position="223"/>
    </location>
</feature>
<dbReference type="Gene3D" id="1.10.510.10">
    <property type="entry name" value="Transferase(Phosphotransferase) domain 1"/>
    <property type="match status" value="1"/>
</dbReference>
<dbReference type="SUPFAM" id="SSF56112">
    <property type="entry name" value="Protein kinase-like (PK-like)"/>
    <property type="match status" value="1"/>
</dbReference>
<gene>
    <name evidence="4" type="ORF">ACHHYP_16564</name>
</gene>
<dbReference type="InterPro" id="IPR035892">
    <property type="entry name" value="C2_domain_sf"/>
</dbReference>
<evidence type="ECO:0000256" key="1">
    <source>
        <dbReference type="SAM" id="MobiDB-lite"/>
    </source>
</evidence>
<organism evidence="4 5">
    <name type="scientific">Achlya hypogyna</name>
    <name type="common">Oomycete</name>
    <name type="synonym">Protoachlya hypogyna</name>
    <dbReference type="NCBI Taxonomy" id="1202772"/>
    <lineage>
        <taxon>Eukaryota</taxon>
        <taxon>Sar</taxon>
        <taxon>Stramenopiles</taxon>
        <taxon>Oomycota</taxon>
        <taxon>Saprolegniomycetes</taxon>
        <taxon>Saprolegniales</taxon>
        <taxon>Achlyaceae</taxon>
        <taxon>Achlya</taxon>
    </lineage>
</organism>
<protein>
    <submittedName>
        <fullName evidence="4">Protein kinase</fullName>
    </submittedName>
</protein>
<dbReference type="InterPro" id="IPR001245">
    <property type="entry name" value="Ser-Thr/Tyr_kinase_cat_dom"/>
</dbReference>
<dbReference type="CDD" id="cd00030">
    <property type="entry name" value="C2"/>
    <property type="match status" value="1"/>
</dbReference>
<feature type="region of interest" description="Disordered" evidence="1">
    <location>
        <begin position="163"/>
        <end position="284"/>
    </location>
</feature>
<dbReference type="InterPro" id="IPR011009">
    <property type="entry name" value="Kinase-like_dom_sf"/>
</dbReference>
<comment type="caution">
    <text evidence="4">The sequence shown here is derived from an EMBL/GenBank/DDBJ whole genome shotgun (WGS) entry which is preliminary data.</text>
</comment>
<feature type="compositionally biased region" description="Low complexity" evidence="1">
    <location>
        <begin position="272"/>
        <end position="282"/>
    </location>
</feature>
<dbReference type="SMART" id="SM00239">
    <property type="entry name" value="C2"/>
    <property type="match status" value="1"/>
</dbReference>
<name>A0A1V9ZEE9_ACHHY</name>
<evidence type="ECO:0000259" key="3">
    <source>
        <dbReference type="PROSITE" id="PS50011"/>
    </source>
</evidence>
<dbReference type="PANTHER" id="PTHR44329">
    <property type="entry name" value="SERINE/THREONINE-PROTEIN KINASE TNNI3K-RELATED"/>
    <property type="match status" value="1"/>
</dbReference>
<keyword evidence="4" id="KW-0418">Kinase</keyword>
<keyword evidence="4" id="KW-0808">Transferase</keyword>
<sequence length="624" mass="69061">MDLFVSVKEARNLRDTQLFGTQDPYCTIKVSGHKVKTKVHHKGGVAPRFDASFHIPSVDAMDDFQIEVKNYSVLRKTHIGIYRERLADAIGASIGTHYWFKLVHNKKPPVPGGEICLRLELRTSSSGPPEPPVNGHFEFQQHRNSRQPRDVGLALSANHLRFQSQSERSSSERQVPVSSDVQPPLQYFSLPDHAQWQDRHTAPPEFGGGPPFAPPKDSPPPRDAYPIGKSPKSNHSSGIPRPPQPSSTSQSNSRSNSRDWPQVASGNWSRQGSGESSIGDDGSFVRSTVIVPPRSIPAPNGDGRIVYMGSGQPSGSFSTFPAAPVSNEVASNQVRHVTTSLDEIDWTGYEELQPYHHLYIYPSMVKIIRSLQSDYMKSELAHYGGTLAMVKSLKFPDEKETLVKEIISLSKVDCPKILRFMGFYISPTAGLCCVTENLAGNPPDLRALLGRPKHGLTWSDKLRMAIDVAEALVYMHAQRPIMIHRNIKAASVILGPRREAVLSGFGCCRDRSYDQTMTSGVGEVQWSAPEMLMDGDYAERVDVYSFGVLLVEMDTHEIPFLNEAEAFSRSDFIGMLVTGRLRHRPSATCPPPIRDIVAACVQHDPALRPNMPTVLQMLQAVSLT</sequence>
<dbReference type="InterPro" id="IPR000719">
    <property type="entry name" value="Prot_kinase_dom"/>
</dbReference>
<dbReference type="STRING" id="1202772.A0A1V9ZEE9"/>
<proteinExistence type="predicted"/>
<feature type="compositionally biased region" description="Low complexity" evidence="1">
    <location>
        <begin position="246"/>
        <end position="255"/>
    </location>
</feature>
<feature type="domain" description="C2" evidence="2">
    <location>
        <begin position="1"/>
        <end position="100"/>
    </location>
</feature>
<dbReference type="InterPro" id="IPR000008">
    <property type="entry name" value="C2_dom"/>
</dbReference>
<feature type="domain" description="Protein kinase" evidence="3">
    <location>
        <begin position="361"/>
        <end position="621"/>
    </location>
</feature>